<organism evidence="1">
    <name type="scientific">Rhodopseudomonas palustris (strain BisB18)</name>
    <dbReference type="NCBI Taxonomy" id="316056"/>
    <lineage>
        <taxon>Bacteria</taxon>
        <taxon>Pseudomonadati</taxon>
        <taxon>Pseudomonadota</taxon>
        <taxon>Alphaproteobacteria</taxon>
        <taxon>Hyphomicrobiales</taxon>
        <taxon>Nitrobacteraceae</taxon>
        <taxon>Rhodopseudomonas</taxon>
    </lineage>
</organism>
<dbReference type="AlphaFoldDB" id="Q211H4"/>
<protein>
    <submittedName>
        <fullName evidence="1">Uncharacterized protein</fullName>
    </submittedName>
</protein>
<reference evidence="1" key="1">
    <citation type="submission" date="2006-03" db="EMBL/GenBank/DDBJ databases">
        <title>Complete sequence of Rhodopseudomonas palustris BisB18.</title>
        <authorList>
            <consortium name="US DOE Joint Genome Institute"/>
            <person name="Copeland A."/>
            <person name="Lucas S."/>
            <person name="Lapidus A."/>
            <person name="Barry K."/>
            <person name="Detter J.C."/>
            <person name="Glavina del Rio T."/>
            <person name="Hammon N."/>
            <person name="Israni S."/>
            <person name="Dalin E."/>
            <person name="Tice H."/>
            <person name="Pitluck S."/>
            <person name="Chain P."/>
            <person name="Malfatti S."/>
            <person name="Shin M."/>
            <person name="Vergez L."/>
            <person name="Schmutz J."/>
            <person name="Larimer F."/>
            <person name="Land M."/>
            <person name="Hauser L."/>
            <person name="Pelletier D.A."/>
            <person name="Kyrpides N."/>
            <person name="Anderson I."/>
            <person name="Oda Y."/>
            <person name="Harwood C.S."/>
            <person name="Richardson P."/>
        </authorList>
    </citation>
    <scope>NUCLEOTIDE SEQUENCE [LARGE SCALE GENOMIC DNA]</scope>
    <source>
        <strain evidence="1">BisB18</strain>
    </source>
</reference>
<dbReference type="STRING" id="316056.RPC_3422"/>
<name>Q211H4_RHOPB</name>
<accession>Q211H4</accession>
<dbReference type="OrthoDB" id="8446858at2"/>
<gene>
    <name evidence="1" type="ordered locus">RPC_3422</name>
</gene>
<proteinExistence type="predicted"/>
<evidence type="ECO:0000313" key="1">
    <source>
        <dbReference type="EMBL" id="ABD88962.1"/>
    </source>
</evidence>
<sequence length="205" mass="24070">MPDDFITLYRPDVFERFRGDGFTEPADAKQWFASCIAFQYDDIAKRHLCELRISPTRLEEARLLWKRDTGRIDILGDTIPDHFKQAGFLAYWLRRRMVVGWWQRNLVDHASEEQDKFLLSVNEVCAFFVGLRLCVYFEMKSQIDENDHIGHALQDINLGSDLKFDVATLLKHKNVSPHALYLIYRTLFYDLSKPPRKATVLSLVR</sequence>
<dbReference type="EMBL" id="CP000301">
    <property type="protein sequence ID" value="ABD88962.1"/>
    <property type="molecule type" value="Genomic_DNA"/>
</dbReference>
<dbReference type="KEGG" id="rpc:RPC_3422"/>
<dbReference type="HOGENOM" id="CLU_1336659_0_0_5"/>
<dbReference type="RefSeq" id="WP_011473850.1">
    <property type="nucleotide sequence ID" value="NC_007925.1"/>
</dbReference>